<proteinExistence type="predicted"/>
<dbReference type="EMBL" id="BGZK01000550">
    <property type="protein sequence ID" value="GBP49677.1"/>
    <property type="molecule type" value="Genomic_DNA"/>
</dbReference>
<accession>A0A4C1WHS2</accession>
<keyword evidence="2" id="KW-1185">Reference proteome</keyword>
<organism evidence="1 2">
    <name type="scientific">Eumeta variegata</name>
    <name type="common">Bagworm moth</name>
    <name type="synonym">Eumeta japonica</name>
    <dbReference type="NCBI Taxonomy" id="151549"/>
    <lineage>
        <taxon>Eukaryota</taxon>
        <taxon>Metazoa</taxon>
        <taxon>Ecdysozoa</taxon>
        <taxon>Arthropoda</taxon>
        <taxon>Hexapoda</taxon>
        <taxon>Insecta</taxon>
        <taxon>Pterygota</taxon>
        <taxon>Neoptera</taxon>
        <taxon>Endopterygota</taxon>
        <taxon>Lepidoptera</taxon>
        <taxon>Glossata</taxon>
        <taxon>Ditrysia</taxon>
        <taxon>Tineoidea</taxon>
        <taxon>Psychidae</taxon>
        <taxon>Oiketicinae</taxon>
        <taxon>Eumeta</taxon>
    </lineage>
</organism>
<name>A0A4C1WHS2_EUMVA</name>
<dbReference type="AlphaFoldDB" id="A0A4C1WHS2"/>
<dbReference type="Proteomes" id="UP000299102">
    <property type="component" value="Unassembled WGS sequence"/>
</dbReference>
<evidence type="ECO:0000313" key="1">
    <source>
        <dbReference type="EMBL" id="GBP49677.1"/>
    </source>
</evidence>
<evidence type="ECO:0000313" key="2">
    <source>
        <dbReference type="Proteomes" id="UP000299102"/>
    </source>
</evidence>
<reference evidence="1 2" key="1">
    <citation type="journal article" date="2019" name="Commun. Biol.">
        <title>The bagworm genome reveals a unique fibroin gene that provides high tensile strength.</title>
        <authorList>
            <person name="Kono N."/>
            <person name="Nakamura H."/>
            <person name="Ohtoshi R."/>
            <person name="Tomita M."/>
            <person name="Numata K."/>
            <person name="Arakawa K."/>
        </authorList>
    </citation>
    <scope>NUCLEOTIDE SEQUENCE [LARGE SCALE GENOMIC DNA]</scope>
</reference>
<protein>
    <submittedName>
        <fullName evidence="1">Uncharacterized protein</fullName>
    </submittedName>
</protein>
<sequence>MHSKAAISRPAAGALQGALPWGLAVCGLYPDHHEETESETPEAEFSHVMVLLSLLLSRSKYKMVIVPSIVAESAFRECFRNPPPVGGRRAAGDRFAQLSDLSTNVLVNRRGCCRADRREKLLELMLSFTNRRAVGHPHGADACPSVCDLTPGKSGYLPRILGSAGASGDSLQSDRRRPELAL</sequence>
<comment type="caution">
    <text evidence="1">The sequence shown here is derived from an EMBL/GenBank/DDBJ whole genome shotgun (WGS) entry which is preliminary data.</text>
</comment>
<gene>
    <name evidence="1" type="ORF">EVAR_33311_1</name>
</gene>